<feature type="region of interest" description="Disordered" evidence="1">
    <location>
        <begin position="360"/>
        <end position="711"/>
    </location>
</feature>
<name>A0ABP0DMM5_9PEZI</name>
<gene>
    <name evidence="3" type="ORF">SEPCBS57363_003647</name>
</gene>
<feature type="region of interest" description="Disordered" evidence="1">
    <location>
        <begin position="158"/>
        <end position="241"/>
    </location>
</feature>
<accession>A0ABP0DMM5</accession>
<feature type="compositionally biased region" description="Basic and acidic residues" evidence="1">
    <location>
        <begin position="416"/>
        <end position="425"/>
    </location>
</feature>
<sequence>MALQIPRTGLQLEEGEFGHLPTQSFILDLGDDVIEGMIKAVSQGNEIRLSLGNKPTFLYGSSSYHIEPTFEDETDDIELFLESADTPTRAERLPQLAMSLFRKPELGNPWANYRNSSSEDEDEEDYELGSSPEEEDIEQESNDALDSDIALLRDSLAQREAEKHEKSTRVIEGGVPAHNGKAGGKRGASSFQKALIDRRSPFSRSSVSPRPTSPSLSTSGSPSLLPVDTPSQNATDKAKQARSPIIHELAFKEQPYEILWQKYPGSSEAEFKSALEKVADLDNETHKYILRKKYWRELDVWCHEYASGEERQKAINNAVRQFDKMRLSTTEPEWEKLLPLEERRQGKILSRVQVSIANGPSAPKIRVQKADDASGDSSNGGSNDLDEGADEDGHDSEIPYPPSRQTMAAASKKKTTAREAQERRLLSTKKKSPPISSRPRSASPANAIKVSPAKSAASRASNTDNVGRFKSKEFVSEPDSSDSDSGSTAKPTSANRQTKLAANSSKPTSTSKPKTIAAKATPASTSSKDRTTLSTTATLKSRTSPVKEIAKPLLSAKPPLKKRTRDQSEDDSGSNSSSETPLSKRIKPLKAVAKPPVLRNAKDDHRSSQLPPQLPARSTNISPNESSSSGGRGSGSTKGGSSKSKDNTSPVKSSPLASSPPTNASELDLSSEESVAPIGTSSTSRKRKMVADHRSGLNVAGPTSNGTGSKLKKRRLLSEHLVDKALRFKVYYEKYESLYRDIASRMDPPKERVAELLRMHNRLQDMKNDIHHEVTLQRA</sequence>
<proteinExistence type="predicted"/>
<feature type="compositionally biased region" description="Acidic residues" evidence="1">
    <location>
        <begin position="384"/>
        <end position="394"/>
    </location>
</feature>
<feature type="compositionally biased region" description="Polar residues" evidence="1">
    <location>
        <begin position="650"/>
        <end position="665"/>
    </location>
</feature>
<dbReference type="Proteomes" id="UP001642501">
    <property type="component" value="Unassembled WGS sequence"/>
</dbReference>
<feature type="compositionally biased region" description="Low complexity" evidence="1">
    <location>
        <begin position="504"/>
        <end position="526"/>
    </location>
</feature>
<evidence type="ECO:0000313" key="3">
    <source>
        <dbReference type="EMBL" id="CAK7269529.1"/>
    </source>
</evidence>
<dbReference type="InterPro" id="IPR036390">
    <property type="entry name" value="WH_DNA-bd_sf"/>
</dbReference>
<dbReference type="InterPro" id="IPR019464">
    <property type="entry name" value="ELL_N"/>
</dbReference>
<feature type="compositionally biased region" description="Low complexity" evidence="1">
    <location>
        <begin position="618"/>
        <end position="629"/>
    </location>
</feature>
<feature type="compositionally biased region" description="Low complexity" evidence="1">
    <location>
        <begin position="433"/>
        <end position="445"/>
    </location>
</feature>
<protein>
    <recommendedName>
        <fullName evidence="2">RNA polymerase II elongation factor ELL N-terminal domain-containing protein</fullName>
    </recommendedName>
</protein>
<dbReference type="SUPFAM" id="SSF46785">
    <property type="entry name" value="Winged helix' DNA-binding domain"/>
    <property type="match status" value="1"/>
</dbReference>
<feature type="compositionally biased region" description="Basic and acidic residues" evidence="1">
    <location>
        <begin position="158"/>
        <end position="169"/>
    </location>
</feature>
<comment type="caution">
    <text evidence="3">The sequence shown here is derived from an EMBL/GenBank/DDBJ whole genome shotgun (WGS) entry which is preliminary data.</text>
</comment>
<evidence type="ECO:0000259" key="2">
    <source>
        <dbReference type="Pfam" id="PF10390"/>
    </source>
</evidence>
<feature type="domain" description="RNA polymerase II elongation factor ELL N-terminal" evidence="2">
    <location>
        <begin position="152"/>
        <end position="312"/>
    </location>
</feature>
<feature type="compositionally biased region" description="Polar residues" evidence="1">
    <location>
        <begin position="532"/>
        <end position="544"/>
    </location>
</feature>
<feature type="compositionally biased region" description="Acidic residues" evidence="1">
    <location>
        <begin position="118"/>
        <end position="142"/>
    </location>
</feature>
<dbReference type="Pfam" id="PF10390">
    <property type="entry name" value="ELL"/>
    <property type="match status" value="1"/>
</dbReference>
<evidence type="ECO:0000313" key="4">
    <source>
        <dbReference type="Proteomes" id="UP001642501"/>
    </source>
</evidence>
<feature type="compositionally biased region" description="Low complexity" evidence="1">
    <location>
        <begin position="202"/>
        <end position="226"/>
    </location>
</feature>
<feature type="compositionally biased region" description="Polar residues" evidence="1">
    <location>
        <begin position="488"/>
        <end position="503"/>
    </location>
</feature>
<reference evidence="3 4" key="1">
    <citation type="submission" date="2024-01" db="EMBL/GenBank/DDBJ databases">
        <authorList>
            <person name="Allen C."/>
            <person name="Tagirdzhanova G."/>
        </authorList>
    </citation>
    <scope>NUCLEOTIDE SEQUENCE [LARGE SCALE GENOMIC DNA]</scope>
    <source>
        <strain evidence="3 4">CBS 573.63</strain>
    </source>
</reference>
<evidence type="ECO:0000256" key="1">
    <source>
        <dbReference type="SAM" id="MobiDB-lite"/>
    </source>
</evidence>
<dbReference type="EMBL" id="CAWUOM010000060">
    <property type="protein sequence ID" value="CAK7269529.1"/>
    <property type="molecule type" value="Genomic_DNA"/>
</dbReference>
<keyword evidence="4" id="KW-1185">Reference proteome</keyword>
<feature type="region of interest" description="Disordered" evidence="1">
    <location>
        <begin position="109"/>
        <end position="142"/>
    </location>
</feature>
<organism evidence="3 4">
    <name type="scientific">Sporothrix epigloea</name>
    <dbReference type="NCBI Taxonomy" id="1892477"/>
    <lineage>
        <taxon>Eukaryota</taxon>
        <taxon>Fungi</taxon>
        <taxon>Dikarya</taxon>
        <taxon>Ascomycota</taxon>
        <taxon>Pezizomycotina</taxon>
        <taxon>Sordariomycetes</taxon>
        <taxon>Sordariomycetidae</taxon>
        <taxon>Ophiostomatales</taxon>
        <taxon>Ophiostomataceae</taxon>
        <taxon>Sporothrix</taxon>
    </lineage>
</organism>